<protein>
    <submittedName>
        <fullName evidence="1">Uncharacterized protein</fullName>
    </submittedName>
</protein>
<sequence>VRLYWTIITVLSLVCLQATSAQYQRPGRAILGGNGLVGEGSPRFGLDFAVPELHKWYGPRQLHETYARPWYATDAFYAEDGYRRYVEQLLEGSQWYDSFGTSLGRGWLVYNWTQTQPSAQGSVLRKRPIGPGGRDTYAGFFNRLVIASDGDS</sequence>
<evidence type="ECO:0000313" key="1">
    <source>
        <dbReference type="EMBL" id="SVC94128.1"/>
    </source>
</evidence>
<proteinExistence type="predicted"/>
<feature type="non-terminal residue" evidence="1">
    <location>
        <position position="152"/>
    </location>
</feature>
<accession>A0A382RAS8</accession>
<reference evidence="1" key="1">
    <citation type="submission" date="2018-05" db="EMBL/GenBank/DDBJ databases">
        <authorList>
            <person name="Lanie J.A."/>
            <person name="Ng W.-L."/>
            <person name="Kazmierczak K.M."/>
            <person name="Andrzejewski T.M."/>
            <person name="Davidsen T.M."/>
            <person name="Wayne K.J."/>
            <person name="Tettelin H."/>
            <person name="Glass J.I."/>
            <person name="Rusch D."/>
            <person name="Podicherti R."/>
            <person name="Tsui H.-C.T."/>
            <person name="Winkler M.E."/>
        </authorList>
    </citation>
    <scope>NUCLEOTIDE SEQUENCE</scope>
</reference>
<gene>
    <name evidence="1" type="ORF">METZ01_LOCUS346982</name>
</gene>
<dbReference type="EMBL" id="UINC01119955">
    <property type="protein sequence ID" value="SVC94128.1"/>
    <property type="molecule type" value="Genomic_DNA"/>
</dbReference>
<feature type="non-terminal residue" evidence="1">
    <location>
        <position position="1"/>
    </location>
</feature>
<dbReference type="AlphaFoldDB" id="A0A382RAS8"/>
<name>A0A382RAS8_9ZZZZ</name>
<organism evidence="1">
    <name type="scientific">marine metagenome</name>
    <dbReference type="NCBI Taxonomy" id="408172"/>
    <lineage>
        <taxon>unclassified sequences</taxon>
        <taxon>metagenomes</taxon>
        <taxon>ecological metagenomes</taxon>
    </lineage>
</organism>